<keyword evidence="1" id="KW-0472">Membrane</keyword>
<proteinExistence type="predicted"/>
<dbReference type="Proteomes" id="UP001308005">
    <property type="component" value="Unassembled WGS sequence"/>
</dbReference>
<evidence type="ECO:0000256" key="1">
    <source>
        <dbReference type="SAM" id="Phobius"/>
    </source>
</evidence>
<accession>A0ABU6CYX3</accession>
<feature type="domain" description="DUF4395" evidence="2">
    <location>
        <begin position="102"/>
        <end position="226"/>
    </location>
</feature>
<feature type="transmembrane region" description="Helical" evidence="1">
    <location>
        <begin position="105"/>
        <end position="129"/>
    </location>
</feature>
<gene>
    <name evidence="3" type="ORF">VSS37_13660</name>
</gene>
<dbReference type="RefSeq" id="WP_324696092.1">
    <property type="nucleotide sequence ID" value="NZ_JAYMYJ010000120.1"/>
</dbReference>
<comment type="caution">
    <text evidence="3">The sequence shown here is derived from an EMBL/GenBank/DDBJ whole genome shotgun (WGS) entry which is preliminary data.</text>
</comment>
<organism evidence="3 4">
    <name type="scientific">Candidatus Thiothrix phosphatis</name>
    <dbReference type="NCBI Taxonomy" id="3112415"/>
    <lineage>
        <taxon>Bacteria</taxon>
        <taxon>Pseudomonadati</taxon>
        <taxon>Pseudomonadota</taxon>
        <taxon>Gammaproteobacteria</taxon>
        <taxon>Thiotrichales</taxon>
        <taxon>Thiotrichaceae</taxon>
        <taxon>Thiothrix</taxon>
    </lineage>
</organism>
<evidence type="ECO:0000313" key="4">
    <source>
        <dbReference type="Proteomes" id="UP001308005"/>
    </source>
</evidence>
<evidence type="ECO:0000313" key="3">
    <source>
        <dbReference type="EMBL" id="MEB4592035.1"/>
    </source>
</evidence>
<keyword evidence="4" id="KW-1185">Reference proteome</keyword>
<name>A0ABU6CYX3_9GAMM</name>
<keyword evidence="1" id="KW-0812">Transmembrane</keyword>
<feature type="transmembrane region" description="Helical" evidence="1">
    <location>
        <begin position="150"/>
        <end position="175"/>
    </location>
</feature>
<feature type="transmembrane region" description="Helical" evidence="1">
    <location>
        <begin position="195"/>
        <end position="218"/>
    </location>
</feature>
<sequence>MHVSAQKNNASIMAGIVSTIKNLWFRDPTEETTYINDTAVRIRAGLLLAIPMYMGLTLYNAIYGSKWIVTGDVIQDTLETDWDGHIIYSVEAIRRTLDYSTQTHVLFYALFEMLAGMFVLTSRLSPTILISTFLAKGKRPVWKPLVPKRFAWGIGATFIITCLVFFNPEVLAGWVNKLVGIEEWLPTTENYMPRWIPLVMIWVCFGFMWLETVLGFCAGCKVHALLVWLGLLKEECEACNNIDWDEIAARRQQS</sequence>
<evidence type="ECO:0000259" key="2">
    <source>
        <dbReference type="Pfam" id="PF14340"/>
    </source>
</evidence>
<reference evidence="4" key="1">
    <citation type="submission" date="2023-07" db="EMBL/GenBank/DDBJ databases">
        <title>The carbon used by Thiothrix.</title>
        <authorList>
            <person name="Chen L."/>
        </authorList>
    </citation>
    <scope>NUCLEOTIDE SEQUENCE [LARGE SCALE GENOMIC DNA]</scope>
</reference>
<dbReference type="EMBL" id="JAYMYJ010000120">
    <property type="protein sequence ID" value="MEB4592035.1"/>
    <property type="molecule type" value="Genomic_DNA"/>
</dbReference>
<feature type="transmembrane region" description="Helical" evidence="1">
    <location>
        <begin position="44"/>
        <end position="62"/>
    </location>
</feature>
<protein>
    <submittedName>
        <fullName evidence="3">DUF4395 domain-containing protein</fullName>
    </submittedName>
</protein>
<dbReference type="InterPro" id="IPR025508">
    <property type="entry name" value="DUF4395"/>
</dbReference>
<dbReference type="Pfam" id="PF14340">
    <property type="entry name" value="DUF4395"/>
    <property type="match status" value="1"/>
</dbReference>
<keyword evidence="1" id="KW-1133">Transmembrane helix</keyword>